<reference evidence="5" key="1">
    <citation type="submission" date="2020-10" db="EMBL/GenBank/DDBJ databases">
        <title>Taxonomic study of unclassified bacteria belonging to the class Ktedonobacteria.</title>
        <authorList>
            <person name="Yabe S."/>
            <person name="Wang C.M."/>
            <person name="Zheng Y."/>
            <person name="Sakai Y."/>
            <person name="Cavaletti L."/>
            <person name="Monciardini P."/>
            <person name="Donadio S."/>
        </authorList>
    </citation>
    <scope>NUCLEOTIDE SEQUENCE</scope>
    <source>
        <strain evidence="5">SOSP1-1</strain>
    </source>
</reference>
<dbReference type="CDD" id="cd01449">
    <property type="entry name" value="TST_Repeat_2"/>
    <property type="match status" value="1"/>
</dbReference>
<dbReference type="InterPro" id="IPR051126">
    <property type="entry name" value="Thiosulfate_sulfurtransferase"/>
</dbReference>
<organism evidence="5 6">
    <name type="scientific">Ktedonospora formicarum</name>
    <dbReference type="NCBI Taxonomy" id="2778364"/>
    <lineage>
        <taxon>Bacteria</taxon>
        <taxon>Bacillati</taxon>
        <taxon>Chloroflexota</taxon>
        <taxon>Ktedonobacteria</taxon>
        <taxon>Ktedonobacterales</taxon>
        <taxon>Ktedonobacteraceae</taxon>
        <taxon>Ktedonospora</taxon>
    </lineage>
</organism>
<dbReference type="InterPro" id="IPR036873">
    <property type="entry name" value="Rhodanese-like_dom_sf"/>
</dbReference>
<dbReference type="Proteomes" id="UP000612362">
    <property type="component" value="Unassembled WGS sequence"/>
</dbReference>
<feature type="domain" description="Rhodanese" evidence="4">
    <location>
        <begin position="159"/>
        <end position="279"/>
    </location>
</feature>
<dbReference type="PANTHER" id="PTHR43855">
    <property type="entry name" value="THIOSULFATE SULFURTRANSFERASE"/>
    <property type="match status" value="1"/>
</dbReference>
<dbReference type="PANTHER" id="PTHR43855:SF1">
    <property type="entry name" value="THIOSULFATE SULFURTRANSFERASE"/>
    <property type="match status" value="1"/>
</dbReference>
<gene>
    <name evidence="5" type="ORF">KSX_19120</name>
</gene>
<dbReference type="RefSeq" id="WP_220193208.1">
    <property type="nucleotide sequence ID" value="NZ_BNJF01000001.1"/>
</dbReference>
<dbReference type="Pfam" id="PF00581">
    <property type="entry name" value="Rhodanese"/>
    <property type="match status" value="2"/>
</dbReference>
<keyword evidence="6" id="KW-1185">Reference proteome</keyword>
<evidence type="ECO:0000313" key="6">
    <source>
        <dbReference type="Proteomes" id="UP000612362"/>
    </source>
</evidence>
<dbReference type="SUPFAM" id="SSF52821">
    <property type="entry name" value="Rhodanese/Cell cycle control phosphatase"/>
    <property type="match status" value="2"/>
</dbReference>
<dbReference type="Gene3D" id="3.40.250.10">
    <property type="entry name" value="Rhodanese-like domain"/>
    <property type="match status" value="2"/>
</dbReference>
<dbReference type="InterPro" id="IPR001307">
    <property type="entry name" value="Thiosulphate_STrfase_CS"/>
</dbReference>
<dbReference type="PROSITE" id="PS50206">
    <property type="entry name" value="RHODANESE_3"/>
    <property type="match status" value="2"/>
</dbReference>
<evidence type="ECO:0000313" key="5">
    <source>
        <dbReference type="EMBL" id="GHO43749.1"/>
    </source>
</evidence>
<comment type="caution">
    <text evidence="5">The sequence shown here is derived from an EMBL/GenBank/DDBJ whole genome shotgun (WGS) entry which is preliminary data.</text>
</comment>
<protein>
    <recommendedName>
        <fullName evidence="3">Sulfurtransferase</fullName>
    </recommendedName>
</protein>
<keyword evidence="3" id="KW-0808">Transferase</keyword>
<dbReference type="SMART" id="SM00450">
    <property type="entry name" value="RHOD"/>
    <property type="match status" value="2"/>
</dbReference>
<dbReference type="CDD" id="cd01448">
    <property type="entry name" value="TST_Repeat_1"/>
    <property type="match status" value="1"/>
</dbReference>
<dbReference type="GO" id="GO:0004792">
    <property type="term" value="F:thiosulfate-cyanide sulfurtransferase activity"/>
    <property type="evidence" value="ECO:0007669"/>
    <property type="project" value="UniProtKB-EC"/>
</dbReference>
<evidence type="ECO:0000256" key="2">
    <source>
        <dbReference type="ARBA" id="ARBA00047549"/>
    </source>
</evidence>
<dbReference type="PROSITE" id="PS00683">
    <property type="entry name" value="RHODANESE_2"/>
    <property type="match status" value="1"/>
</dbReference>
<dbReference type="AlphaFoldDB" id="A0A8J3I2K5"/>
<feature type="domain" description="Rhodanese" evidence="4">
    <location>
        <begin position="21"/>
        <end position="128"/>
    </location>
</feature>
<evidence type="ECO:0000259" key="4">
    <source>
        <dbReference type="PROSITE" id="PS50206"/>
    </source>
</evidence>
<sequence>MSEYARPEVLVDVNWVEDHLQDPHVRFIEADEDVQLYEVGHISGAVKLDWNVDVQNPLTRDFIDKEGFENLLSRWGVSNDTTIVLYGDRNNWYAAYAFWLFSLYGHADLRLFNGGRATWERAGKAYTQEVPSYERTHYQAKEANGNIRAFRDEVLAELQAPNLRLVDVRSPQEYSGELIAMPSYPQEGAQRAGHIPGAKSIPWATGAREDGTFKSADELRKLYEDKGIATENDVITYCRIGERAAYSWFILTQLLGYSSVRNYDGSWTEWGSLVRSPIER</sequence>
<comment type="catalytic activity">
    <reaction evidence="2">
        <text>thiosulfate + hydrogen cyanide = thiocyanate + sulfite + 2 H(+)</text>
        <dbReference type="Rhea" id="RHEA:16881"/>
        <dbReference type="ChEBI" id="CHEBI:15378"/>
        <dbReference type="ChEBI" id="CHEBI:17359"/>
        <dbReference type="ChEBI" id="CHEBI:18022"/>
        <dbReference type="ChEBI" id="CHEBI:18407"/>
        <dbReference type="ChEBI" id="CHEBI:33542"/>
        <dbReference type="EC" id="2.8.1.1"/>
    </reaction>
</comment>
<evidence type="ECO:0000256" key="1">
    <source>
        <dbReference type="ARBA" id="ARBA00022737"/>
    </source>
</evidence>
<dbReference type="EMBL" id="BNJF01000001">
    <property type="protein sequence ID" value="GHO43749.1"/>
    <property type="molecule type" value="Genomic_DNA"/>
</dbReference>
<dbReference type="InterPro" id="IPR001763">
    <property type="entry name" value="Rhodanese-like_dom"/>
</dbReference>
<keyword evidence="1" id="KW-0677">Repeat</keyword>
<name>A0A8J3I2K5_9CHLR</name>
<accession>A0A8J3I2K5</accession>
<evidence type="ECO:0000256" key="3">
    <source>
        <dbReference type="RuleBase" id="RU000507"/>
    </source>
</evidence>
<proteinExistence type="predicted"/>